<comment type="similarity">
    <text evidence="9">Belongs to the MsrB Met sulfoxide reductase family.</text>
</comment>
<evidence type="ECO:0000256" key="2">
    <source>
        <dbReference type="ARBA" id="ARBA00011017"/>
    </source>
</evidence>
<dbReference type="PANTHER" id="PTHR10173">
    <property type="entry name" value="METHIONINE SULFOXIDE REDUCTASE"/>
    <property type="match status" value="1"/>
</dbReference>
<dbReference type="Gene3D" id="3.30.1060.10">
    <property type="entry name" value="Peptide methionine sulphoxide reductase MsrA"/>
    <property type="match status" value="1"/>
</dbReference>
<dbReference type="HAMAP" id="MF_01401">
    <property type="entry name" value="MsrA"/>
    <property type="match status" value="1"/>
</dbReference>
<evidence type="ECO:0000256" key="7">
    <source>
        <dbReference type="ARBA" id="ARBA00048488"/>
    </source>
</evidence>
<dbReference type="RefSeq" id="WP_300448243.1">
    <property type="nucleotide sequence ID" value="NZ_CP145316.1"/>
</dbReference>
<dbReference type="InterPro" id="IPR011057">
    <property type="entry name" value="Mss4-like_sf"/>
</dbReference>
<feature type="signal peptide" evidence="11">
    <location>
        <begin position="1"/>
        <end position="20"/>
    </location>
</feature>
<comment type="catalytic activity">
    <reaction evidence="8 10">
        <text>[thioredoxin]-disulfide + L-methionine + H2O = L-methionine (S)-S-oxide + [thioredoxin]-dithiol</text>
        <dbReference type="Rhea" id="RHEA:19993"/>
        <dbReference type="Rhea" id="RHEA-COMP:10698"/>
        <dbReference type="Rhea" id="RHEA-COMP:10700"/>
        <dbReference type="ChEBI" id="CHEBI:15377"/>
        <dbReference type="ChEBI" id="CHEBI:29950"/>
        <dbReference type="ChEBI" id="CHEBI:50058"/>
        <dbReference type="ChEBI" id="CHEBI:57844"/>
        <dbReference type="ChEBI" id="CHEBI:58772"/>
        <dbReference type="EC" id="1.8.4.11"/>
    </reaction>
</comment>
<keyword evidence="4" id="KW-0511">Multifunctional enzyme</keyword>
<evidence type="ECO:0000256" key="8">
    <source>
        <dbReference type="ARBA" id="ARBA00048782"/>
    </source>
</evidence>
<dbReference type="Pfam" id="PF01625">
    <property type="entry name" value="PMSR"/>
    <property type="match status" value="1"/>
</dbReference>
<dbReference type="PANTHER" id="PTHR10173:SF52">
    <property type="entry name" value="METHIONINE-R-SULFOXIDE REDUCTASE B1"/>
    <property type="match status" value="1"/>
</dbReference>
<comment type="caution">
    <text evidence="9">Lacks conserved residue(s) required for the propagation of feature annotation.</text>
</comment>
<evidence type="ECO:0000256" key="5">
    <source>
        <dbReference type="ARBA" id="ARBA00024679"/>
    </source>
</evidence>
<dbReference type="InterPro" id="IPR002569">
    <property type="entry name" value="Met_Sox_Rdtase_MsrA_dom"/>
</dbReference>
<organism evidence="13 14">
    <name type="scientific">Helicobacter mastomyrinus</name>
    <dbReference type="NCBI Taxonomy" id="287948"/>
    <lineage>
        <taxon>Bacteria</taxon>
        <taxon>Pseudomonadati</taxon>
        <taxon>Campylobacterota</taxon>
        <taxon>Epsilonproteobacteria</taxon>
        <taxon>Campylobacterales</taxon>
        <taxon>Helicobacteraceae</taxon>
        <taxon>Helicobacter</taxon>
    </lineage>
</organism>
<proteinExistence type="inferred from homology"/>
<comment type="catalytic activity">
    <reaction evidence="6 10">
        <text>L-methionyl-[protein] + [thioredoxin]-disulfide + H2O = L-methionyl-(S)-S-oxide-[protein] + [thioredoxin]-dithiol</text>
        <dbReference type="Rhea" id="RHEA:14217"/>
        <dbReference type="Rhea" id="RHEA-COMP:10698"/>
        <dbReference type="Rhea" id="RHEA-COMP:10700"/>
        <dbReference type="Rhea" id="RHEA-COMP:12313"/>
        <dbReference type="Rhea" id="RHEA-COMP:12315"/>
        <dbReference type="ChEBI" id="CHEBI:15377"/>
        <dbReference type="ChEBI" id="CHEBI:16044"/>
        <dbReference type="ChEBI" id="CHEBI:29950"/>
        <dbReference type="ChEBI" id="CHEBI:44120"/>
        <dbReference type="ChEBI" id="CHEBI:50058"/>
        <dbReference type="EC" id="1.8.4.11"/>
    </reaction>
</comment>
<dbReference type="NCBIfam" id="TIGR00357">
    <property type="entry name" value="peptide-methionine (R)-S-oxide reductase MsrB"/>
    <property type="match status" value="1"/>
</dbReference>
<evidence type="ECO:0000256" key="9">
    <source>
        <dbReference type="HAMAP-Rule" id="MF_01400"/>
    </source>
</evidence>
<evidence type="ECO:0000256" key="6">
    <source>
        <dbReference type="ARBA" id="ARBA00047806"/>
    </source>
</evidence>
<reference evidence="13 14" key="1">
    <citation type="submission" date="2024-02" db="EMBL/GenBank/DDBJ databases">
        <title>Genome and pathogenicity analysis of Helicobacter mastomyrinus isolated from mice.</title>
        <authorList>
            <person name="Zhu L."/>
        </authorList>
    </citation>
    <scope>NUCLEOTIDE SEQUENCE [LARGE SCALE GENOMIC DNA]</scope>
    <source>
        <strain evidence="13 14">Hm-17</strain>
    </source>
</reference>
<name>A0ABZ3F3V7_9HELI</name>
<protein>
    <recommendedName>
        <fullName evidence="9 10">Multifunctional fusion protein</fullName>
    </recommendedName>
    <domain>
        <recommendedName>
            <fullName evidence="10">Peptide methionine sulfoxide reductase MsrA</fullName>
            <shortName evidence="10">Protein-methionine-S-oxide reductase</shortName>
            <ecNumber evidence="10">1.8.4.11</ecNumber>
        </recommendedName>
        <alternativeName>
            <fullName evidence="10">Peptide-methionine (S)-S-oxide reductase</fullName>
            <shortName evidence="10">Peptide Met(O) reductase</shortName>
        </alternativeName>
    </domain>
    <domain>
        <recommendedName>
            <fullName evidence="9">Peptide methionine sulfoxide reductase MsrB</fullName>
            <ecNumber evidence="9">1.8.4.12</ecNumber>
        </recommendedName>
        <alternativeName>
            <fullName evidence="9">Peptide-methionine (R)-S-oxide reductase</fullName>
        </alternativeName>
    </domain>
</protein>
<feature type="domain" description="MsrB" evidence="12">
    <location>
        <begin position="252"/>
        <end position="375"/>
    </location>
</feature>
<sequence length="391" mass="43778">MKKLLVFLGFFALIAVVAYAVVGNKSKVNNKGEMPDNTDILEKVMDGHKEIYLAGGCFWGVEKYFDSIKGVVATDVGYANGRIANPSYEDVVYKNTNHAEAVHIVYDPTIVSLSFLLDMYYKVIDPTSVNKQGNDKGTQYRTGIYFVDSDDEAIAKKSLENLAQKYQGQKIAIELLPLKNYYKAEEYHQKYLDKNPNGYCHIGEDKFEYAKNARDTSLTGFAQNSQSTPLSSKSSIWQQSLEAQKTYTAPSDAVLKQNLSELQYCVTQQNATEPAFRNEYWNNHKKGIYVDITTGEPLFSSKDKFDSGSGWPSFTKPISGTNLKELADNSYGMSRIEVRSEGGNAHLGHLFDDGPREAGGLRYCINSASLKFIPKEDMEKQGYGHLLHLVD</sequence>
<dbReference type="Proteomes" id="UP001434737">
    <property type="component" value="Chromosome"/>
</dbReference>
<comment type="similarity">
    <text evidence="10">Belongs to the MsrA Met sulfoxide reductase family.</text>
</comment>
<comment type="catalytic activity">
    <reaction evidence="7 9">
        <text>L-methionyl-[protein] + [thioredoxin]-disulfide + H2O = L-methionyl-(R)-S-oxide-[protein] + [thioredoxin]-dithiol</text>
        <dbReference type="Rhea" id="RHEA:24164"/>
        <dbReference type="Rhea" id="RHEA-COMP:10698"/>
        <dbReference type="Rhea" id="RHEA-COMP:10700"/>
        <dbReference type="Rhea" id="RHEA-COMP:12313"/>
        <dbReference type="Rhea" id="RHEA-COMP:12314"/>
        <dbReference type="ChEBI" id="CHEBI:15377"/>
        <dbReference type="ChEBI" id="CHEBI:16044"/>
        <dbReference type="ChEBI" id="CHEBI:29950"/>
        <dbReference type="ChEBI" id="CHEBI:45764"/>
        <dbReference type="ChEBI" id="CHEBI:50058"/>
        <dbReference type="EC" id="1.8.4.12"/>
    </reaction>
</comment>
<dbReference type="InterPro" id="IPR036509">
    <property type="entry name" value="Met_Sox_Rdtase_MsrA_sf"/>
</dbReference>
<evidence type="ECO:0000259" key="12">
    <source>
        <dbReference type="PROSITE" id="PS51790"/>
    </source>
</evidence>
<dbReference type="InterPro" id="IPR002579">
    <property type="entry name" value="Met_Sox_Rdtase_MsrB_dom"/>
</dbReference>
<evidence type="ECO:0000256" key="11">
    <source>
        <dbReference type="SAM" id="SignalP"/>
    </source>
</evidence>
<feature type="active site" description="Nucleophile" evidence="9">
    <location>
        <position position="364"/>
    </location>
</feature>
<feature type="active site" evidence="10">
    <location>
        <position position="57"/>
    </location>
</feature>
<keyword evidence="3 9" id="KW-0560">Oxidoreductase</keyword>
<comment type="similarity">
    <text evidence="2">In the N-terminal section; belongs to the MsrA Met sulfoxide reductase family.</text>
</comment>
<gene>
    <name evidence="9 13" type="primary">msrB</name>
    <name evidence="10" type="synonym">msrA</name>
    <name evidence="13" type="ORF">V3I05_09245</name>
</gene>
<keyword evidence="14" id="KW-1185">Reference proteome</keyword>
<dbReference type="EC" id="1.8.4.11" evidence="10"/>
<evidence type="ECO:0000256" key="1">
    <source>
        <dbReference type="ARBA" id="ARBA00008076"/>
    </source>
</evidence>
<evidence type="ECO:0000313" key="13">
    <source>
        <dbReference type="EMBL" id="XAM17861.1"/>
    </source>
</evidence>
<dbReference type="EMBL" id="CP145316">
    <property type="protein sequence ID" value="XAM17861.1"/>
    <property type="molecule type" value="Genomic_DNA"/>
</dbReference>
<dbReference type="SUPFAM" id="SSF55068">
    <property type="entry name" value="Peptide methionine sulfoxide reductase"/>
    <property type="match status" value="1"/>
</dbReference>
<dbReference type="PROSITE" id="PS51790">
    <property type="entry name" value="MSRB"/>
    <property type="match status" value="1"/>
</dbReference>
<accession>A0ABZ3F3V7</accession>
<dbReference type="EC" id="1.8.4.12" evidence="9"/>
<evidence type="ECO:0000256" key="10">
    <source>
        <dbReference type="HAMAP-Rule" id="MF_01401"/>
    </source>
</evidence>
<dbReference type="NCBIfam" id="TIGR00401">
    <property type="entry name" value="msrA"/>
    <property type="match status" value="1"/>
</dbReference>
<dbReference type="Pfam" id="PF01641">
    <property type="entry name" value="SelR"/>
    <property type="match status" value="1"/>
</dbReference>
<dbReference type="SUPFAM" id="SSF51316">
    <property type="entry name" value="Mss4-like"/>
    <property type="match status" value="1"/>
</dbReference>
<comment type="similarity">
    <text evidence="1">In the C-terminal section; belongs to the MsrB Met sulfoxide reductase family.</text>
</comment>
<dbReference type="InterPro" id="IPR028427">
    <property type="entry name" value="Met_Sox_Rdtase_MsrB"/>
</dbReference>
<evidence type="ECO:0000256" key="3">
    <source>
        <dbReference type="ARBA" id="ARBA00023002"/>
    </source>
</evidence>
<keyword evidence="11" id="KW-0732">Signal</keyword>
<dbReference type="HAMAP" id="MF_01400">
    <property type="entry name" value="MsrB"/>
    <property type="match status" value="1"/>
</dbReference>
<dbReference type="Gene3D" id="2.170.150.20">
    <property type="entry name" value="Peptide methionine sulfoxide reductase"/>
    <property type="match status" value="1"/>
</dbReference>
<dbReference type="GO" id="GO:0033743">
    <property type="term" value="F:peptide-methionine (R)-S-oxide reductase activity"/>
    <property type="evidence" value="ECO:0007669"/>
    <property type="project" value="UniProtKB-EC"/>
</dbReference>
<evidence type="ECO:0000313" key="14">
    <source>
        <dbReference type="Proteomes" id="UP001434737"/>
    </source>
</evidence>
<evidence type="ECO:0000256" key="4">
    <source>
        <dbReference type="ARBA" id="ARBA00023268"/>
    </source>
</evidence>
<comment type="function">
    <text evidence="5 10">Has an important function as a repair enzyme for proteins that have been inactivated by oxidation. Catalyzes the reversible oxidation-reduction of methionine sulfoxide in proteins to methionine.</text>
</comment>
<feature type="chain" id="PRO_5046567779" description="Multifunctional fusion protein" evidence="11">
    <location>
        <begin position="21"/>
        <end position="391"/>
    </location>
</feature>